<sequence>MKCSNVDHGDSVFPEMSQRRQARHAAGQAIDATSYARFHALNIQNPLIKFIEMTQCGNPDMPCVDAGLPGFRAIFQRPARFPVFHSEDHFNRPNGATAAHALYE</sequence>
<dbReference type="EMBL" id="VZOK01000007">
    <property type="protein sequence ID" value="KAB0639979.1"/>
    <property type="molecule type" value="Genomic_DNA"/>
</dbReference>
<feature type="compositionally biased region" description="Basic and acidic residues" evidence="1">
    <location>
        <begin position="1"/>
        <end position="10"/>
    </location>
</feature>
<gene>
    <name evidence="2" type="ORF">F7R25_06605</name>
</gene>
<evidence type="ECO:0000256" key="1">
    <source>
        <dbReference type="SAM" id="MobiDB-lite"/>
    </source>
</evidence>
<evidence type="ECO:0000313" key="3">
    <source>
        <dbReference type="Proteomes" id="UP000473470"/>
    </source>
</evidence>
<accession>A0A6L3N2K4</accession>
<name>A0A6L3N2K4_9BURK</name>
<reference evidence="2 3" key="1">
    <citation type="submission" date="2019-09" db="EMBL/GenBank/DDBJ databases">
        <title>Draft genome sequences of 48 bacterial type strains from the CCUG.</title>
        <authorList>
            <person name="Tunovic T."/>
            <person name="Pineiro-Iglesias B."/>
            <person name="Unosson C."/>
            <person name="Inganas E."/>
            <person name="Ohlen M."/>
            <person name="Cardew S."/>
            <person name="Jensie-Markopoulos S."/>
            <person name="Salva-Serra F."/>
            <person name="Jaen-Luchoro D."/>
            <person name="Karlsson R."/>
            <person name="Svensson-Stadler L."/>
            <person name="Chun J."/>
            <person name="Moore E."/>
        </authorList>
    </citation>
    <scope>NUCLEOTIDE SEQUENCE [LARGE SCALE GENOMIC DNA]</scope>
    <source>
        <strain evidence="2 3">CCUG 65686</strain>
    </source>
</reference>
<dbReference type="RefSeq" id="WP_150998634.1">
    <property type="nucleotide sequence ID" value="NZ_CABVPM010000046.1"/>
</dbReference>
<feature type="region of interest" description="Disordered" evidence="1">
    <location>
        <begin position="1"/>
        <end position="26"/>
    </location>
</feature>
<evidence type="ECO:0000313" key="2">
    <source>
        <dbReference type="EMBL" id="KAB0639979.1"/>
    </source>
</evidence>
<comment type="caution">
    <text evidence="2">The sequence shown here is derived from an EMBL/GenBank/DDBJ whole genome shotgun (WGS) entry which is preliminary data.</text>
</comment>
<dbReference type="Proteomes" id="UP000473470">
    <property type="component" value="Unassembled WGS sequence"/>
</dbReference>
<protein>
    <submittedName>
        <fullName evidence="2">Uncharacterized protein</fullName>
    </submittedName>
</protein>
<dbReference type="AlphaFoldDB" id="A0A6L3N2K4"/>
<proteinExistence type="predicted"/>
<organism evidence="2 3">
    <name type="scientific">Burkholderia stagnalis</name>
    <dbReference type="NCBI Taxonomy" id="1503054"/>
    <lineage>
        <taxon>Bacteria</taxon>
        <taxon>Pseudomonadati</taxon>
        <taxon>Pseudomonadota</taxon>
        <taxon>Betaproteobacteria</taxon>
        <taxon>Burkholderiales</taxon>
        <taxon>Burkholderiaceae</taxon>
        <taxon>Burkholderia</taxon>
        <taxon>Burkholderia cepacia complex</taxon>
    </lineage>
</organism>